<organism evidence="3 4">
    <name type="scientific">Actinosynnema pretiosum</name>
    <dbReference type="NCBI Taxonomy" id="42197"/>
    <lineage>
        <taxon>Bacteria</taxon>
        <taxon>Bacillati</taxon>
        <taxon>Actinomycetota</taxon>
        <taxon>Actinomycetes</taxon>
        <taxon>Pseudonocardiales</taxon>
        <taxon>Pseudonocardiaceae</taxon>
        <taxon>Actinosynnema</taxon>
    </lineage>
</organism>
<evidence type="ECO:0000256" key="2">
    <source>
        <dbReference type="SAM" id="SignalP"/>
    </source>
</evidence>
<reference evidence="3" key="1">
    <citation type="submission" date="2017-09" db="EMBL/GenBank/DDBJ databases">
        <title>Complete Genome Sequence of ansamitocin-producing Bacterium Actinosynnema pretiosum X47.</title>
        <authorList>
            <person name="Cao G."/>
            <person name="Zong G."/>
            <person name="Zhong C."/>
            <person name="Fu J."/>
        </authorList>
    </citation>
    <scope>NUCLEOTIDE SEQUENCE [LARGE SCALE GENOMIC DNA]</scope>
    <source>
        <strain evidence="3">X47</strain>
    </source>
</reference>
<keyword evidence="2" id="KW-0732">Signal</keyword>
<feature type="chain" id="PRO_5012380567" description="Peptidase MA-like domain-containing protein" evidence="2">
    <location>
        <begin position="32"/>
        <end position="434"/>
    </location>
</feature>
<dbReference type="KEGG" id="apre:CNX65_06845"/>
<feature type="region of interest" description="Disordered" evidence="1">
    <location>
        <begin position="99"/>
        <end position="129"/>
    </location>
</feature>
<keyword evidence="4" id="KW-1185">Reference proteome</keyword>
<evidence type="ECO:0000256" key="1">
    <source>
        <dbReference type="SAM" id="MobiDB-lite"/>
    </source>
</evidence>
<feature type="compositionally biased region" description="Basic and acidic residues" evidence="1">
    <location>
        <begin position="115"/>
        <end position="129"/>
    </location>
</feature>
<evidence type="ECO:0008006" key="5">
    <source>
        <dbReference type="Google" id="ProtNLM"/>
    </source>
</evidence>
<feature type="signal peptide" evidence="2">
    <location>
        <begin position="1"/>
        <end position="31"/>
    </location>
</feature>
<dbReference type="EMBL" id="CP023445">
    <property type="protein sequence ID" value="ATE53037.1"/>
    <property type="molecule type" value="Genomic_DNA"/>
</dbReference>
<dbReference type="RefSeq" id="WP_096492006.1">
    <property type="nucleotide sequence ID" value="NZ_CP023445.1"/>
</dbReference>
<dbReference type="AlphaFoldDB" id="A0A290Z203"/>
<evidence type="ECO:0000313" key="3">
    <source>
        <dbReference type="EMBL" id="ATE53037.1"/>
    </source>
</evidence>
<protein>
    <recommendedName>
        <fullName evidence="5">Peptidase MA-like domain-containing protein</fullName>
    </recommendedName>
</protein>
<evidence type="ECO:0000313" key="4">
    <source>
        <dbReference type="Proteomes" id="UP000218505"/>
    </source>
</evidence>
<dbReference type="Proteomes" id="UP000218505">
    <property type="component" value="Chromosome"/>
</dbReference>
<sequence>MSRARTALAVLAALALAAGLVAVLRHGAAPAGEDAPAGEAVRALLDRRARAVLERDEAAFTADLDPEADPAFLAAQRGLFAALGGVPLAEWSYRVAGAGGAAGDESSGDEPGGDEPGRDERGGDESGGDERALTVLLSHRLSGVDERAGEKPLGYLFSRRGDRWLLTSDTAPGRTTWRGPWDFGPVRAGTARGGLVLAHPGGEAQAARALAELDDAVDAVTEVLGPRWSGRVAVLVPSGDAELRALVGDGFAGGGLAAVAVSDPVVPGRAPTGQRVVLNPAVVAPLPDVQFRVLLRHEITHVATRASVVDGAPMWLLEGFADHVGYRGSGLPADQVAPALAARVRAGDPPSALPSDADFRGAGIDLAYQEAWSFAEHLAQAHGEPALLALHDRLTALGPAAAADLDAALRATTGAGLTEQLAAWRGFLTTTFTP</sequence>
<name>A0A290Z203_9PSEU</name>
<gene>
    <name evidence="3" type="ORF">CNX65_06845</name>
</gene>
<accession>A0A290Z203</accession>
<proteinExistence type="predicted"/>